<name>A0A841I0H9_9DEIO</name>
<comment type="caution">
    <text evidence="2">The sequence shown here is derived from an EMBL/GenBank/DDBJ whole genome shotgun (WGS) entry which is preliminary data.</text>
</comment>
<feature type="compositionally biased region" description="Low complexity" evidence="1">
    <location>
        <begin position="128"/>
        <end position="146"/>
    </location>
</feature>
<feature type="compositionally biased region" description="Low complexity" evidence="1">
    <location>
        <begin position="81"/>
        <end position="101"/>
    </location>
</feature>
<dbReference type="GO" id="GO:0016301">
    <property type="term" value="F:kinase activity"/>
    <property type="evidence" value="ECO:0007669"/>
    <property type="project" value="UniProtKB-KW"/>
</dbReference>
<keyword evidence="2" id="KW-0808">Transferase</keyword>
<feature type="region of interest" description="Disordered" evidence="1">
    <location>
        <begin position="62"/>
        <end position="146"/>
    </location>
</feature>
<evidence type="ECO:0000256" key="1">
    <source>
        <dbReference type="SAM" id="MobiDB-lite"/>
    </source>
</evidence>
<keyword evidence="2" id="KW-0418">Kinase</keyword>
<feature type="compositionally biased region" description="Basic residues" evidence="1">
    <location>
        <begin position="102"/>
        <end position="111"/>
    </location>
</feature>
<proteinExistence type="predicted"/>
<evidence type="ECO:0000313" key="2">
    <source>
        <dbReference type="EMBL" id="MBB6098703.1"/>
    </source>
</evidence>
<evidence type="ECO:0000313" key="3">
    <source>
        <dbReference type="Proteomes" id="UP000569951"/>
    </source>
</evidence>
<organism evidence="2 3">
    <name type="scientific">Deinobacterium chartae</name>
    <dbReference type="NCBI Taxonomy" id="521158"/>
    <lineage>
        <taxon>Bacteria</taxon>
        <taxon>Thermotogati</taxon>
        <taxon>Deinococcota</taxon>
        <taxon>Deinococci</taxon>
        <taxon>Deinococcales</taxon>
        <taxon>Deinococcaceae</taxon>
        <taxon>Deinobacterium</taxon>
    </lineage>
</organism>
<accession>A0A841I0H9</accession>
<sequence length="252" mass="27369">MNAIEREIARLERQLGELRAMSERQKTVWQELQSAAKAKDASRVRQLLEEVEALEARADSLEAAATEELQPELAGRRARTPARAVAREQAAQVNAEVAPKTRVARPKRAAKPRPDAPQASEAPTETLAAPAVPSVPTPEAASSTAAAAAAPRANIADEITAPETFELPLLRLLARYKKGLEVQFALDGLRQLLSGEFRGGDYAVEDGVLRWKRSAQQAYEGLAARGLTEVSPPKGHWQIAAAGREYLKTQKK</sequence>
<keyword evidence="3" id="KW-1185">Reference proteome</keyword>
<dbReference type="RefSeq" id="WP_183987384.1">
    <property type="nucleotide sequence ID" value="NZ_JACHHG010000007.1"/>
</dbReference>
<reference evidence="2 3" key="1">
    <citation type="submission" date="2020-08" db="EMBL/GenBank/DDBJ databases">
        <title>Genomic Encyclopedia of Type Strains, Phase IV (KMG-IV): sequencing the most valuable type-strain genomes for metagenomic binning, comparative biology and taxonomic classification.</title>
        <authorList>
            <person name="Goeker M."/>
        </authorList>
    </citation>
    <scope>NUCLEOTIDE SEQUENCE [LARGE SCALE GENOMIC DNA]</scope>
    <source>
        <strain evidence="2 3">DSM 21458</strain>
    </source>
</reference>
<dbReference type="EMBL" id="JACHHG010000007">
    <property type="protein sequence ID" value="MBB6098703.1"/>
    <property type="molecule type" value="Genomic_DNA"/>
</dbReference>
<protein>
    <submittedName>
        <fullName evidence="2">Chemotaxis protein histidine kinase CheA</fullName>
    </submittedName>
</protein>
<gene>
    <name evidence="2" type="ORF">HNR42_002138</name>
</gene>
<dbReference type="Proteomes" id="UP000569951">
    <property type="component" value="Unassembled WGS sequence"/>
</dbReference>
<dbReference type="AlphaFoldDB" id="A0A841I0H9"/>